<protein>
    <submittedName>
        <fullName evidence="2">Uncharacterized protein</fullName>
    </submittedName>
</protein>
<keyword evidence="1" id="KW-0732">Signal</keyword>
<name>A0A4Y4DUT8_GLUUR</name>
<evidence type="ECO:0000313" key="2">
    <source>
        <dbReference type="EMBL" id="GED07634.1"/>
    </source>
</evidence>
<accession>A0A4Y4DUT8</accession>
<evidence type="ECO:0000313" key="3">
    <source>
        <dbReference type="Proteomes" id="UP000316612"/>
    </source>
</evidence>
<comment type="caution">
    <text evidence="2">The sequence shown here is derived from an EMBL/GenBank/DDBJ whole genome shotgun (WGS) entry which is preliminary data.</text>
</comment>
<gene>
    <name evidence="2" type="ORF">AUR04nite_31660</name>
</gene>
<dbReference type="AlphaFoldDB" id="A0A4Y4DUT8"/>
<evidence type="ECO:0000256" key="1">
    <source>
        <dbReference type="SAM" id="SignalP"/>
    </source>
</evidence>
<sequence>MLKGAAWSVPVVSAAVMAPLAAASTIDPVQCAADGAFTKVGKLSTTITAGDAPTNIGNSQNGELQHSSVFGDDFDITVAATFLYSGSGPLEVGGVELGLNGTTSLDWEIIGSPVISSSQGGISLGGFDNNGRRSASSNPGWLGYATVSGAEPLESGQSLTVQYVLRAHGPAWDFPRPGADNPDSTGFAYGQVALFSCGRQIVATGYPDADKTFNFVKAL</sequence>
<dbReference type="Proteomes" id="UP000316612">
    <property type="component" value="Unassembled WGS sequence"/>
</dbReference>
<feature type="chain" id="PRO_5038905739" evidence="1">
    <location>
        <begin position="23"/>
        <end position="219"/>
    </location>
</feature>
<proteinExistence type="predicted"/>
<feature type="signal peptide" evidence="1">
    <location>
        <begin position="1"/>
        <end position="22"/>
    </location>
</feature>
<dbReference type="EMBL" id="BJNY01000023">
    <property type="protein sequence ID" value="GED07634.1"/>
    <property type="molecule type" value="Genomic_DNA"/>
</dbReference>
<organism evidence="2 3">
    <name type="scientific">Glutamicibacter uratoxydans</name>
    <name type="common">Arthrobacter uratoxydans</name>
    <dbReference type="NCBI Taxonomy" id="43667"/>
    <lineage>
        <taxon>Bacteria</taxon>
        <taxon>Bacillati</taxon>
        <taxon>Actinomycetota</taxon>
        <taxon>Actinomycetes</taxon>
        <taxon>Micrococcales</taxon>
        <taxon>Micrococcaceae</taxon>
        <taxon>Glutamicibacter</taxon>
    </lineage>
</organism>
<keyword evidence="3" id="KW-1185">Reference proteome</keyword>
<reference evidence="2 3" key="1">
    <citation type="submission" date="2019-06" db="EMBL/GenBank/DDBJ databases">
        <title>Whole genome shotgun sequence of Glutamicibacter uratoxydans NBRC 15515.</title>
        <authorList>
            <person name="Hosoyama A."/>
            <person name="Uohara A."/>
            <person name="Ohji S."/>
            <person name="Ichikawa N."/>
        </authorList>
    </citation>
    <scope>NUCLEOTIDE SEQUENCE [LARGE SCALE GENOMIC DNA]</scope>
    <source>
        <strain evidence="2 3">NBRC 15515</strain>
    </source>
</reference>